<evidence type="ECO:0000313" key="2">
    <source>
        <dbReference type="EMBL" id="QHT07244.1"/>
    </source>
</evidence>
<feature type="domain" description="Protein kinase" evidence="1">
    <location>
        <begin position="6"/>
        <end position="345"/>
    </location>
</feature>
<dbReference type="GO" id="GO:0043408">
    <property type="term" value="P:regulation of MAPK cascade"/>
    <property type="evidence" value="ECO:0007669"/>
    <property type="project" value="TreeGrafter"/>
</dbReference>
<dbReference type="Gene3D" id="1.10.510.10">
    <property type="entry name" value="Transferase(Phosphotransferase) domain 1"/>
    <property type="match status" value="1"/>
</dbReference>
<dbReference type="GO" id="GO:0004672">
    <property type="term" value="F:protein kinase activity"/>
    <property type="evidence" value="ECO:0007669"/>
    <property type="project" value="InterPro"/>
</dbReference>
<dbReference type="GO" id="GO:0035556">
    <property type="term" value="P:intracellular signal transduction"/>
    <property type="evidence" value="ECO:0007669"/>
    <property type="project" value="TreeGrafter"/>
</dbReference>
<reference evidence="2" key="1">
    <citation type="journal article" date="2020" name="Nature">
        <title>Giant virus diversity and host interactions through global metagenomics.</title>
        <authorList>
            <person name="Schulz F."/>
            <person name="Roux S."/>
            <person name="Paez-Espino D."/>
            <person name="Jungbluth S."/>
            <person name="Walsh D.A."/>
            <person name="Denef V.J."/>
            <person name="McMahon K.D."/>
            <person name="Konstantinidis K.T."/>
            <person name="Eloe-Fadrosh E.A."/>
            <person name="Kyrpides N.C."/>
            <person name="Woyke T."/>
        </authorList>
    </citation>
    <scope>NUCLEOTIDE SEQUENCE</scope>
    <source>
        <strain evidence="2">GVMAG-M-3300021962-46</strain>
    </source>
</reference>
<evidence type="ECO:0000259" key="1">
    <source>
        <dbReference type="PROSITE" id="PS50011"/>
    </source>
</evidence>
<dbReference type="PROSITE" id="PS00108">
    <property type="entry name" value="PROTEIN_KINASE_ST"/>
    <property type="match status" value="1"/>
</dbReference>
<accession>A0A6C0CU41</accession>
<protein>
    <recommendedName>
        <fullName evidence="1">Protein kinase domain-containing protein</fullName>
    </recommendedName>
</protein>
<sequence length="345" mass="41741">MKHSKIKSSKFLYEGSYSCIYHPSPLCHRLIEQIKINASNNKQVNTDYIGKMILPQDSLIEWKNAKALFKMDPQQEYVIYPVQVCENIPIRTSSKCYLIKKGQKIHILYVPYEPYTLADYVLKQNKKIRMKDWIPILYHLVQGLYLLHDHHMIHQDIKINNVMVTKEHLLKWIDFGISMKSKDIFNIQKNALYLHSDYVFHPPEYRYFSRYYYIEKKIEQSNFFADHEWYMLNFVVTDINVRNIDLYRIFYDYKTYKNEIEELFKTLKGKSKDDIQHLFTEHVNKVDIYGLGLMLLHIYPYIEVNKTEISQLYFTMIKHMIQPNIFKRYTTRECLRDLQLLLQKI</sequence>
<dbReference type="GO" id="GO:0005524">
    <property type="term" value="F:ATP binding"/>
    <property type="evidence" value="ECO:0007669"/>
    <property type="project" value="InterPro"/>
</dbReference>
<dbReference type="SMART" id="SM00220">
    <property type="entry name" value="S_TKc"/>
    <property type="match status" value="1"/>
</dbReference>
<dbReference type="InterPro" id="IPR000719">
    <property type="entry name" value="Prot_kinase_dom"/>
</dbReference>
<organism evidence="2">
    <name type="scientific">viral metagenome</name>
    <dbReference type="NCBI Taxonomy" id="1070528"/>
    <lineage>
        <taxon>unclassified sequences</taxon>
        <taxon>metagenomes</taxon>
        <taxon>organismal metagenomes</taxon>
    </lineage>
</organism>
<dbReference type="EMBL" id="MN739480">
    <property type="protein sequence ID" value="QHT07244.1"/>
    <property type="molecule type" value="Genomic_DNA"/>
</dbReference>
<dbReference type="PROSITE" id="PS50011">
    <property type="entry name" value="PROTEIN_KINASE_DOM"/>
    <property type="match status" value="1"/>
</dbReference>
<proteinExistence type="predicted"/>
<dbReference type="InterPro" id="IPR011009">
    <property type="entry name" value="Kinase-like_dom_sf"/>
</dbReference>
<dbReference type="PANTHER" id="PTHR48015">
    <property type="entry name" value="SERINE/THREONINE-PROTEIN KINASE TAO"/>
    <property type="match status" value="1"/>
</dbReference>
<name>A0A6C0CU41_9ZZZZ</name>
<dbReference type="InterPro" id="IPR008271">
    <property type="entry name" value="Ser/Thr_kinase_AS"/>
</dbReference>
<dbReference type="InterPro" id="IPR050285">
    <property type="entry name" value="STE20_Ser/Thr_kinase"/>
</dbReference>
<dbReference type="SUPFAM" id="SSF56112">
    <property type="entry name" value="Protein kinase-like (PK-like)"/>
    <property type="match status" value="1"/>
</dbReference>
<dbReference type="Pfam" id="PF00069">
    <property type="entry name" value="Pkinase"/>
    <property type="match status" value="1"/>
</dbReference>
<dbReference type="AlphaFoldDB" id="A0A6C0CU41"/>
<dbReference type="PANTHER" id="PTHR48015:SF16">
    <property type="entry name" value="SERINE_THREONINE-PROTEIN KINASE SULU"/>
    <property type="match status" value="1"/>
</dbReference>